<feature type="region of interest" description="Disordered" evidence="1">
    <location>
        <begin position="55"/>
        <end position="81"/>
    </location>
</feature>
<evidence type="ECO:0000256" key="1">
    <source>
        <dbReference type="SAM" id="MobiDB-lite"/>
    </source>
</evidence>
<name>A0AAP0K8G4_9MAGN</name>
<reference evidence="2 3" key="1">
    <citation type="submission" date="2024-01" db="EMBL/GenBank/DDBJ databases">
        <title>Genome assemblies of Stephania.</title>
        <authorList>
            <person name="Yang L."/>
        </authorList>
    </citation>
    <scope>NUCLEOTIDE SEQUENCE [LARGE SCALE GENOMIC DNA]</scope>
    <source>
        <strain evidence="2">QJT</strain>
        <tissue evidence="2">Leaf</tissue>
    </source>
</reference>
<organism evidence="2 3">
    <name type="scientific">Stephania japonica</name>
    <dbReference type="NCBI Taxonomy" id="461633"/>
    <lineage>
        <taxon>Eukaryota</taxon>
        <taxon>Viridiplantae</taxon>
        <taxon>Streptophyta</taxon>
        <taxon>Embryophyta</taxon>
        <taxon>Tracheophyta</taxon>
        <taxon>Spermatophyta</taxon>
        <taxon>Magnoliopsida</taxon>
        <taxon>Ranunculales</taxon>
        <taxon>Menispermaceae</taxon>
        <taxon>Menispermoideae</taxon>
        <taxon>Cissampelideae</taxon>
        <taxon>Stephania</taxon>
    </lineage>
</organism>
<gene>
    <name evidence="2" type="ORF">Sjap_007007</name>
</gene>
<dbReference type="AlphaFoldDB" id="A0AAP0K8G4"/>
<proteinExistence type="predicted"/>
<dbReference type="Proteomes" id="UP001417504">
    <property type="component" value="Unassembled WGS sequence"/>
</dbReference>
<feature type="compositionally biased region" description="Gly residues" evidence="1">
    <location>
        <begin position="55"/>
        <end position="73"/>
    </location>
</feature>
<evidence type="ECO:0000313" key="3">
    <source>
        <dbReference type="Proteomes" id="UP001417504"/>
    </source>
</evidence>
<comment type="caution">
    <text evidence="2">The sequence shown here is derived from an EMBL/GenBank/DDBJ whole genome shotgun (WGS) entry which is preliminary data.</text>
</comment>
<protein>
    <submittedName>
        <fullName evidence="2">Uncharacterized protein</fullName>
    </submittedName>
</protein>
<sequence length="112" mass="11291">MNYSIKIHNYQRRRRGSLRPPILYQVGELPEPGHGICDGGSDAYVGGSGLGGGGGGGRYSGGSGNEFHGGGGGERGRSSGAVEQGHFVGTTVKALVVGGTNAAAKEALQFVC</sequence>
<keyword evidence="3" id="KW-1185">Reference proteome</keyword>
<accession>A0AAP0K8G4</accession>
<dbReference type="EMBL" id="JBBNAE010000002">
    <property type="protein sequence ID" value="KAK9147104.1"/>
    <property type="molecule type" value="Genomic_DNA"/>
</dbReference>
<evidence type="ECO:0000313" key="2">
    <source>
        <dbReference type="EMBL" id="KAK9147104.1"/>
    </source>
</evidence>